<dbReference type="Pfam" id="PF09362">
    <property type="entry name" value="DUF1996"/>
    <property type="match status" value="1"/>
</dbReference>
<dbReference type="OrthoDB" id="74764at2759"/>
<feature type="chain" id="PRO_5025548098" description="DUF1996 domain-containing protein" evidence="1">
    <location>
        <begin position="21"/>
        <end position="300"/>
    </location>
</feature>
<reference evidence="3" key="1">
    <citation type="journal article" date="2020" name="Stud. Mycol.">
        <title>101 Dothideomycetes genomes: a test case for predicting lifestyles and emergence of pathogens.</title>
        <authorList>
            <person name="Haridas S."/>
            <person name="Albert R."/>
            <person name="Binder M."/>
            <person name="Bloem J."/>
            <person name="Labutti K."/>
            <person name="Salamov A."/>
            <person name="Andreopoulos B."/>
            <person name="Baker S."/>
            <person name="Barry K."/>
            <person name="Bills G."/>
            <person name="Bluhm B."/>
            <person name="Cannon C."/>
            <person name="Castanera R."/>
            <person name="Culley D."/>
            <person name="Daum C."/>
            <person name="Ezra D."/>
            <person name="Gonzalez J."/>
            <person name="Henrissat B."/>
            <person name="Kuo A."/>
            <person name="Liang C."/>
            <person name="Lipzen A."/>
            <person name="Lutzoni F."/>
            <person name="Magnuson J."/>
            <person name="Mondo S."/>
            <person name="Nolan M."/>
            <person name="Ohm R."/>
            <person name="Pangilinan J."/>
            <person name="Park H.-J."/>
            <person name="Ramirez L."/>
            <person name="Alfaro M."/>
            <person name="Sun H."/>
            <person name="Tritt A."/>
            <person name="Yoshinaga Y."/>
            <person name="Zwiers L.-H."/>
            <person name="Turgeon B."/>
            <person name="Goodwin S."/>
            <person name="Spatafora J."/>
            <person name="Crous P."/>
            <person name="Grigoriev I."/>
        </authorList>
    </citation>
    <scope>NUCLEOTIDE SEQUENCE</scope>
    <source>
        <strain evidence="3">CBS 107.79</strain>
    </source>
</reference>
<proteinExistence type="predicted"/>
<evidence type="ECO:0000313" key="3">
    <source>
        <dbReference type="EMBL" id="KAF1975790.1"/>
    </source>
</evidence>
<evidence type="ECO:0000259" key="2">
    <source>
        <dbReference type="Pfam" id="PF09362"/>
    </source>
</evidence>
<organism evidence="3 4">
    <name type="scientific">Bimuria novae-zelandiae CBS 107.79</name>
    <dbReference type="NCBI Taxonomy" id="1447943"/>
    <lineage>
        <taxon>Eukaryota</taxon>
        <taxon>Fungi</taxon>
        <taxon>Dikarya</taxon>
        <taxon>Ascomycota</taxon>
        <taxon>Pezizomycotina</taxon>
        <taxon>Dothideomycetes</taxon>
        <taxon>Pleosporomycetidae</taxon>
        <taxon>Pleosporales</taxon>
        <taxon>Massarineae</taxon>
        <taxon>Didymosphaeriaceae</taxon>
        <taxon>Bimuria</taxon>
    </lineage>
</organism>
<keyword evidence="1" id="KW-0732">Signal</keyword>
<evidence type="ECO:0000313" key="4">
    <source>
        <dbReference type="Proteomes" id="UP000800036"/>
    </source>
</evidence>
<gene>
    <name evidence="3" type="ORF">BU23DRAFT_529689</name>
</gene>
<accession>A0A6A5VGF1</accession>
<evidence type="ECO:0000256" key="1">
    <source>
        <dbReference type="SAM" id="SignalP"/>
    </source>
</evidence>
<dbReference type="Proteomes" id="UP000800036">
    <property type="component" value="Unassembled WGS sequence"/>
</dbReference>
<keyword evidence="4" id="KW-1185">Reference proteome</keyword>
<dbReference type="InterPro" id="IPR018535">
    <property type="entry name" value="DUF1996"/>
</dbReference>
<feature type="signal peptide" evidence="1">
    <location>
        <begin position="1"/>
        <end position="20"/>
    </location>
</feature>
<name>A0A6A5VGF1_9PLEO</name>
<dbReference type="EMBL" id="ML976669">
    <property type="protein sequence ID" value="KAF1975790.1"/>
    <property type="molecule type" value="Genomic_DNA"/>
</dbReference>
<dbReference type="AlphaFoldDB" id="A0A6A5VGF1"/>
<sequence>MQWPTATLPLLAGLAGLAATQGPPPGAPPMMRFECSQLVVDRIDPLVNPGVVPSPHLHQIVGGNSFNATLSHDLPSQSTCTSCTFSEDFSNYWTAVLYFRARNGTYKRVPQIPSEGLTGNGGITVYYIPDAKNKTSVTAFRPGFRMLVGDAAATTKQPDRKVCHRCMPTSGDNSNLNCAAPDTQTLPTGFCAGGIRTVITFPTCWNGKDLDSPDHKSHLAYATGSQANDVGPTGTCSGSHPVVIPQVMYEVIWDVSFHFSSVRKLGCEMADRDTQTRSFNDKSLWPADGSQPFVWSTGDQ</sequence>
<protein>
    <recommendedName>
        <fullName evidence="2">DUF1996 domain-containing protein</fullName>
    </recommendedName>
</protein>
<feature type="domain" description="DUF1996" evidence="2">
    <location>
        <begin position="44"/>
        <end position="299"/>
    </location>
</feature>
<dbReference type="PANTHER" id="PTHR43662:SF2">
    <property type="entry name" value="DUF1996 DOMAIN-CONTAINING PROTEIN"/>
    <property type="match status" value="1"/>
</dbReference>
<dbReference type="PANTHER" id="PTHR43662">
    <property type="match status" value="1"/>
</dbReference>